<accession>A0A8J5KJV9</accession>
<keyword evidence="1" id="KW-0793">Thylakoid</keyword>
<protein>
    <recommendedName>
        <fullName evidence="7">DUF4216 domain-containing protein</fullName>
    </recommendedName>
</protein>
<evidence type="ECO:0000259" key="4">
    <source>
        <dbReference type="Pfam" id="PF21329"/>
    </source>
</evidence>
<dbReference type="Pfam" id="PF13952">
    <property type="entry name" value="DUF4216"/>
    <property type="match status" value="1"/>
</dbReference>
<name>A0A8J5KJV9_ZINOF</name>
<proteinExistence type="predicted"/>
<sequence>MPNADLNLSVDVHPPPSSPPAYRSRPCGDLNVRQASHALEQGKALILKGVSETKKEHGKELLEKLAVGMQELEGIIQQRDRELRLPATLHFYNVEEDMVDGFPFEIREEYSNLPLLKGKATVDIKVDRTNDRIDDLDLRVLSRGPNPVAFSYHGFNINGFAFRTVESESNKKVQNSGVMVQSIHDNDDHESNYYGRLTDVISLEYGGLGRIFLFRCDWVNITTGMKVDPLGFTMVNFSCLIHTGEREEHEHFILASQAQMVYYVRDPKEDEWYCVIRHTPRDTYNMGEEDDIDTMQFTPNNFSNMQSLLGDVNGVDVDLIRTDVRGSIVDDIPNVNNENVDEHFD</sequence>
<dbReference type="Gene3D" id="1.20.120.290">
    <property type="entry name" value="Oxygen-evolving enhancer protein 3 (PsbQ), four-helix up-down bundle"/>
    <property type="match status" value="1"/>
</dbReference>
<feature type="domain" description="DUF4216" evidence="3">
    <location>
        <begin position="201"/>
        <end position="275"/>
    </location>
</feature>
<dbReference type="PANTHER" id="PTHR48258">
    <property type="entry name" value="DUF4218 DOMAIN-CONTAINING PROTEIN-RELATED"/>
    <property type="match status" value="1"/>
</dbReference>
<organism evidence="5 6">
    <name type="scientific">Zingiber officinale</name>
    <name type="common">Ginger</name>
    <name type="synonym">Amomum zingiber</name>
    <dbReference type="NCBI Taxonomy" id="94328"/>
    <lineage>
        <taxon>Eukaryota</taxon>
        <taxon>Viridiplantae</taxon>
        <taxon>Streptophyta</taxon>
        <taxon>Embryophyta</taxon>
        <taxon>Tracheophyta</taxon>
        <taxon>Spermatophyta</taxon>
        <taxon>Magnoliopsida</taxon>
        <taxon>Liliopsida</taxon>
        <taxon>Zingiberales</taxon>
        <taxon>Zingiberaceae</taxon>
        <taxon>Zingiber</taxon>
    </lineage>
</organism>
<dbReference type="Pfam" id="PF21329">
    <property type="entry name" value="CYP38_PsbQ-like"/>
    <property type="match status" value="1"/>
</dbReference>
<reference evidence="5 6" key="1">
    <citation type="submission" date="2020-08" db="EMBL/GenBank/DDBJ databases">
        <title>Plant Genome Project.</title>
        <authorList>
            <person name="Zhang R.-G."/>
        </authorList>
    </citation>
    <scope>NUCLEOTIDE SEQUENCE [LARGE SCALE GENOMIC DNA]</scope>
    <source>
        <tissue evidence="5">Rhizome</tissue>
    </source>
</reference>
<dbReference type="AlphaFoldDB" id="A0A8J5KJV9"/>
<dbReference type="EMBL" id="JACMSC010000016">
    <property type="protein sequence ID" value="KAG6482464.1"/>
    <property type="molecule type" value="Genomic_DNA"/>
</dbReference>
<feature type="region of interest" description="Disordered" evidence="2">
    <location>
        <begin position="1"/>
        <end position="25"/>
    </location>
</feature>
<evidence type="ECO:0000256" key="1">
    <source>
        <dbReference type="ARBA" id="ARBA00023078"/>
    </source>
</evidence>
<dbReference type="InterPro" id="IPR025312">
    <property type="entry name" value="DUF4216"/>
</dbReference>
<evidence type="ECO:0008006" key="7">
    <source>
        <dbReference type="Google" id="ProtNLM"/>
    </source>
</evidence>
<gene>
    <name evidence="5" type="ORF">ZIOFF_059095</name>
</gene>
<evidence type="ECO:0000313" key="5">
    <source>
        <dbReference type="EMBL" id="KAG6482464.1"/>
    </source>
</evidence>
<dbReference type="Proteomes" id="UP000734854">
    <property type="component" value="Unassembled WGS sequence"/>
</dbReference>
<dbReference type="InterPro" id="IPR023222">
    <property type="entry name" value="PsbQ-like_dom_sf"/>
</dbReference>
<feature type="domain" description="Peptidyl-prolyl cis-trans isomerase CYP38-like PsbQ-like" evidence="4">
    <location>
        <begin position="31"/>
        <end position="84"/>
    </location>
</feature>
<comment type="caution">
    <text evidence="5">The sequence shown here is derived from an EMBL/GenBank/DDBJ whole genome shotgun (WGS) entry which is preliminary data.</text>
</comment>
<evidence type="ECO:0000256" key="2">
    <source>
        <dbReference type="SAM" id="MobiDB-lite"/>
    </source>
</evidence>
<keyword evidence="6" id="KW-1185">Reference proteome</keyword>
<dbReference type="InterPro" id="IPR048563">
    <property type="entry name" value="CYP38_PsbQ-like"/>
</dbReference>
<evidence type="ECO:0000259" key="3">
    <source>
        <dbReference type="Pfam" id="PF13952"/>
    </source>
</evidence>
<dbReference type="PANTHER" id="PTHR48258:SF15">
    <property type="entry name" value="OS02G0543900 PROTEIN"/>
    <property type="match status" value="1"/>
</dbReference>
<evidence type="ECO:0000313" key="6">
    <source>
        <dbReference type="Proteomes" id="UP000734854"/>
    </source>
</evidence>